<dbReference type="GO" id="GO:0004674">
    <property type="term" value="F:protein serine/threonine kinase activity"/>
    <property type="evidence" value="ECO:0007669"/>
    <property type="project" value="UniProtKB-KW"/>
</dbReference>
<dbReference type="Gene3D" id="3.40.50.300">
    <property type="entry name" value="P-loop containing nucleotide triphosphate hydrolases"/>
    <property type="match status" value="1"/>
</dbReference>
<dbReference type="PROSITE" id="PS51079">
    <property type="entry name" value="MBT"/>
    <property type="match status" value="1"/>
</dbReference>
<dbReference type="GO" id="GO:0005524">
    <property type="term" value="F:ATP binding"/>
    <property type="evidence" value="ECO:0007669"/>
    <property type="project" value="UniProtKB-KW"/>
</dbReference>
<dbReference type="PANTHER" id="PTHR24369">
    <property type="entry name" value="ANTIGEN BSP, PUTATIVE-RELATED"/>
    <property type="match status" value="1"/>
</dbReference>
<dbReference type="InterPro" id="IPR001611">
    <property type="entry name" value="Leu-rich_rpt"/>
</dbReference>
<keyword evidence="7" id="KW-0547">Nucleotide-binding</keyword>
<dbReference type="Gene3D" id="3.30.70.1390">
    <property type="entry name" value="ROC domain from the Parkinson's disease-associated leucine-rich repeat kinase 2"/>
    <property type="match status" value="1"/>
</dbReference>
<dbReference type="InterPro" id="IPR032675">
    <property type="entry name" value="LRR_dom_sf"/>
</dbReference>
<dbReference type="PROSITE" id="PS51424">
    <property type="entry name" value="ROC"/>
    <property type="match status" value="1"/>
</dbReference>
<keyword evidence="16" id="KW-1185">Reference proteome</keyword>
<evidence type="ECO:0000256" key="8">
    <source>
        <dbReference type="ARBA" id="ARBA00022777"/>
    </source>
</evidence>
<dbReference type="EC" id="2.7.11.1" evidence="1"/>
<dbReference type="InterPro" id="IPR004092">
    <property type="entry name" value="Mbt"/>
</dbReference>
<evidence type="ECO:0000313" key="16">
    <source>
        <dbReference type="Proteomes" id="UP000762676"/>
    </source>
</evidence>
<comment type="caution">
    <text evidence="15">The sequence shown here is derived from an EMBL/GenBank/DDBJ whole genome shotgun (WGS) entry which is preliminary data.</text>
</comment>
<evidence type="ECO:0000313" key="15">
    <source>
        <dbReference type="EMBL" id="GFS20600.1"/>
    </source>
</evidence>
<dbReference type="Gene3D" id="2.30.30.140">
    <property type="match status" value="1"/>
</dbReference>
<accession>A0AAV4JFN5</accession>
<name>A0AAV4JFN5_9GAST</name>
<dbReference type="InterPro" id="IPR057263">
    <property type="entry name" value="COR-B"/>
</dbReference>
<dbReference type="SMART" id="SM00561">
    <property type="entry name" value="MBT"/>
    <property type="match status" value="1"/>
</dbReference>
<reference evidence="15 16" key="1">
    <citation type="journal article" date="2021" name="Elife">
        <title>Chloroplast acquisition without the gene transfer in kleptoplastic sea slugs, Plakobranchus ocellatus.</title>
        <authorList>
            <person name="Maeda T."/>
            <person name="Takahashi S."/>
            <person name="Yoshida T."/>
            <person name="Shimamura S."/>
            <person name="Takaki Y."/>
            <person name="Nagai Y."/>
            <person name="Toyoda A."/>
            <person name="Suzuki Y."/>
            <person name="Arimoto A."/>
            <person name="Ishii H."/>
            <person name="Satoh N."/>
            <person name="Nishiyama T."/>
            <person name="Hasebe M."/>
            <person name="Maruyama T."/>
            <person name="Minagawa J."/>
            <person name="Obokata J."/>
            <person name="Shigenobu S."/>
        </authorList>
    </citation>
    <scope>NUCLEOTIDE SEQUENCE [LARGE SCALE GENOMIC DNA]</scope>
</reference>
<dbReference type="SMART" id="SM00369">
    <property type="entry name" value="LRR_TYP"/>
    <property type="match status" value="4"/>
</dbReference>
<evidence type="ECO:0000256" key="12">
    <source>
        <dbReference type="ARBA" id="ARBA00048679"/>
    </source>
</evidence>
<keyword evidence="10" id="KW-0342">GTP-binding</keyword>
<dbReference type="SUPFAM" id="SSF52047">
    <property type="entry name" value="RNI-like"/>
    <property type="match status" value="1"/>
</dbReference>
<dbReference type="Gene3D" id="3.80.10.10">
    <property type="entry name" value="Ribonuclease Inhibitor"/>
    <property type="match status" value="3"/>
</dbReference>
<keyword evidence="8" id="KW-0418">Kinase</keyword>
<dbReference type="SUPFAM" id="SSF52058">
    <property type="entry name" value="L domain-like"/>
    <property type="match status" value="1"/>
</dbReference>
<dbReference type="GO" id="GO:0005634">
    <property type="term" value="C:nucleus"/>
    <property type="evidence" value="ECO:0007669"/>
    <property type="project" value="InterPro"/>
</dbReference>
<evidence type="ECO:0000256" key="11">
    <source>
        <dbReference type="ARBA" id="ARBA00047899"/>
    </source>
</evidence>
<dbReference type="InterPro" id="IPR032171">
    <property type="entry name" value="COR-A"/>
</dbReference>
<evidence type="ECO:0000256" key="6">
    <source>
        <dbReference type="ARBA" id="ARBA00022737"/>
    </source>
</evidence>
<evidence type="ECO:0000256" key="2">
    <source>
        <dbReference type="ARBA" id="ARBA00022527"/>
    </source>
</evidence>
<dbReference type="Pfam" id="PF16095">
    <property type="entry name" value="COR-A"/>
    <property type="match status" value="1"/>
</dbReference>
<evidence type="ECO:0000256" key="9">
    <source>
        <dbReference type="ARBA" id="ARBA00022840"/>
    </source>
</evidence>
<keyword evidence="4" id="KW-0808">Transferase</keyword>
<dbReference type="Pfam" id="PF08477">
    <property type="entry name" value="Roc"/>
    <property type="match status" value="1"/>
</dbReference>
<dbReference type="EMBL" id="BMAT01006831">
    <property type="protein sequence ID" value="GFS20600.1"/>
    <property type="molecule type" value="Genomic_DNA"/>
</dbReference>
<feature type="repeat" description="MBT" evidence="13">
    <location>
        <begin position="905"/>
        <end position="1028"/>
    </location>
</feature>
<evidence type="ECO:0000256" key="13">
    <source>
        <dbReference type="PROSITE-ProRule" id="PRU00459"/>
    </source>
</evidence>
<keyword evidence="9" id="KW-0067">ATP-binding</keyword>
<dbReference type="CDD" id="cd20102">
    <property type="entry name" value="MBT_L3MBTL1-like_rpt2"/>
    <property type="match status" value="1"/>
</dbReference>
<dbReference type="PANTHER" id="PTHR24369:SF210">
    <property type="entry name" value="CHAOPTIN-RELATED"/>
    <property type="match status" value="1"/>
</dbReference>
<protein>
    <recommendedName>
        <fullName evidence="1">non-specific serine/threonine protein kinase</fullName>
        <ecNumber evidence="1">2.7.11.1</ecNumber>
    </recommendedName>
</protein>
<dbReference type="Pfam" id="PF13855">
    <property type="entry name" value="LRR_8"/>
    <property type="match status" value="1"/>
</dbReference>
<dbReference type="Proteomes" id="UP000762676">
    <property type="component" value="Unassembled WGS sequence"/>
</dbReference>
<dbReference type="Gene3D" id="3.30.310.200">
    <property type="match status" value="1"/>
</dbReference>
<dbReference type="GO" id="GO:0009966">
    <property type="term" value="P:regulation of signal transduction"/>
    <property type="evidence" value="ECO:0007669"/>
    <property type="project" value="UniProtKB-ARBA"/>
</dbReference>
<keyword evidence="2" id="KW-0723">Serine/threonine-protein kinase</keyword>
<evidence type="ECO:0000256" key="3">
    <source>
        <dbReference type="ARBA" id="ARBA00022614"/>
    </source>
</evidence>
<dbReference type="SMART" id="SM00364">
    <property type="entry name" value="LRR_BAC"/>
    <property type="match status" value="3"/>
</dbReference>
<dbReference type="Pfam" id="PF02820">
    <property type="entry name" value="MBT"/>
    <property type="match status" value="1"/>
</dbReference>
<comment type="catalytic activity">
    <reaction evidence="12">
        <text>L-seryl-[protein] + ATP = O-phospho-L-seryl-[protein] + ADP + H(+)</text>
        <dbReference type="Rhea" id="RHEA:17989"/>
        <dbReference type="Rhea" id="RHEA-COMP:9863"/>
        <dbReference type="Rhea" id="RHEA-COMP:11604"/>
        <dbReference type="ChEBI" id="CHEBI:15378"/>
        <dbReference type="ChEBI" id="CHEBI:29999"/>
        <dbReference type="ChEBI" id="CHEBI:30616"/>
        <dbReference type="ChEBI" id="CHEBI:83421"/>
        <dbReference type="ChEBI" id="CHEBI:456216"/>
        <dbReference type="EC" id="2.7.11.1"/>
    </reaction>
</comment>
<evidence type="ECO:0000256" key="5">
    <source>
        <dbReference type="ARBA" id="ARBA00022729"/>
    </source>
</evidence>
<dbReference type="InterPro" id="IPR050541">
    <property type="entry name" value="LRR_TM_domain-containing"/>
</dbReference>
<evidence type="ECO:0000256" key="7">
    <source>
        <dbReference type="ARBA" id="ARBA00022741"/>
    </source>
</evidence>
<gene>
    <name evidence="15" type="ORF">ElyMa_003317000</name>
</gene>
<keyword evidence="5" id="KW-0732">Signal</keyword>
<feature type="non-terminal residue" evidence="15">
    <location>
        <position position="2045"/>
    </location>
</feature>
<dbReference type="InterPro" id="IPR003591">
    <property type="entry name" value="Leu-rich_rpt_typical-subtyp"/>
</dbReference>
<evidence type="ECO:0000256" key="1">
    <source>
        <dbReference type="ARBA" id="ARBA00012513"/>
    </source>
</evidence>
<evidence type="ECO:0000256" key="10">
    <source>
        <dbReference type="ARBA" id="ARBA00023134"/>
    </source>
</evidence>
<comment type="catalytic activity">
    <reaction evidence="11">
        <text>L-threonyl-[protein] + ATP = O-phospho-L-threonyl-[protein] + ADP + H(+)</text>
        <dbReference type="Rhea" id="RHEA:46608"/>
        <dbReference type="Rhea" id="RHEA-COMP:11060"/>
        <dbReference type="Rhea" id="RHEA-COMP:11605"/>
        <dbReference type="ChEBI" id="CHEBI:15378"/>
        <dbReference type="ChEBI" id="CHEBI:30013"/>
        <dbReference type="ChEBI" id="CHEBI:30616"/>
        <dbReference type="ChEBI" id="CHEBI:61977"/>
        <dbReference type="ChEBI" id="CHEBI:456216"/>
        <dbReference type="EC" id="2.7.11.1"/>
    </reaction>
</comment>
<keyword evidence="3" id="KW-0433">Leucine-rich repeat</keyword>
<evidence type="ECO:0000259" key="14">
    <source>
        <dbReference type="PROSITE" id="PS51424"/>
    </source>
</evidence>
<dbReference type="InterPro" id="IPR020859">
    <property type="entry name" value="ROC"/>
</dbReference>
<evidence type="ECO:0000256" key="4">
    <source>
        <dbReference type="ARBA" id="ARBA00022679"/>
    </source>
</evidence>
<dbReference type="PROSITE" id="PS51450">
    <property type="entry name" value="LRR"/>
    <property type="match status" value="1"/>
</dbReference>
<sequence>MLSNLLFRAKRPKAADNVGFEQTVDLSSSPSVEANQEGNTEEAYKIRPLAVDAKTKKKKRRPNLLKEIANFDKSSLKQPMSLEKDDFGSEDSEVDEAPKVKKKTTVSQKSLCFAFWNGSDFPVHKLKYIVLQIPAKDEVTLDFSCLSQLTDLSFAILADMKDKESARFNAVERILLDGCFQITDTGLGWLAKAFPKLKWLSLVGCSKVTDLGLVTLAEECSDLISVDLSSTGVHFLPEKWHTAEGMRMNGCSILFPLVPADAAIAKSKSKASSDALKGKKDNLLKVCILAQSTGTKSLLAAVMKQKQTSKPVLPKIECGVTVDGGMMATFIEADESFSSSLLTNRSVLVLTTELKDKTKIREEADYMRGLIVEAISRQPKTQILIVGLSDDSAGIVPSDFIKEEILSALEKIRTTAMDTNYSLSSVKDVSMTVKEQLQFSAAQILQGSLKDIKIKSMEVNVDKEKDIANFVEEIGKAAEDMAILDKITYSKQIYEWARDFHTKCPASLSTGVHTLHEAAQLLLKHTQFTERLRPFGAVQFLASIGKLSMWQNKGQTYVANAMWLCKVLAVLLSPSPDHTTNQGSFSVLDNSAPVWNIEALKKELGTHKLDWAQNIFTFTKRENTKGRLNVGFLYALSHNYTSSVLERILTSVIQLCTPVHVWRRGVILHDSILAVMVSQTGKVLNVNAYLMDDRNPDSPTSDQVKNQNIVDFVWNNFMKYRLAVTHELTRAGLVFEELPQLSDSLQPVPELTGCLSCHTLKPGRNEACEICGIVPVRAAYLTEMSRRVEPKFLNPENILNSMDIQGFVDGGQIRLTGPSEFKVRACLDPFGCHVCSILLIQGNVKLLIITFSSSSGDRLTLNLSTRTIEIKAAGKEEKVTLPGDIGSPTLQGERGTFRIESLEPFTIGLYLGPRLVHSAQLPFNRYVLEISSKNFTEAVNEAALTVLDSDFFMSVPKFKTGMRLEALDKLNPSLICVATITDINQEAGKVLIHFDGWTKKYDYWTDFSDPDLHPLGYMYERGQQLSRTSRKNPNLQPPHGYGKTFDWLTYLKETTSEPVPFESFTKAQIDGASNTETIRVQQGLGVTSVMPDGSGPRPCYSNSMTSEHINQKVGQMIHNVAEVIHTKGLDELLLHNGYPLFCFLPSHLTPQSLQFPCLQEILSAANQKLHCICPGQVSDFHFVNHGGLLLDPKQVDKLSSWPILTVIYAALIYQKHVQIELALRSIFRYYISHIILMADSNIKMDMITSKEINMTPEQTETVNQLVDDALKSGESTFKQQFGARQSSSTLMCLAHRLADSPSANIQEITVDSFQNLAGNIYVLHLENNPLSSLPADFFVHFTNLTQMVLDGCNITELPDFKSNTVLEEIHVKSNKLTSLPDDMKQLSSLKILNISHNPLDVLPSVVSSLTSLTELYADNIGTVDLAPLCALTSLVKLSVSQNLIPAIPDKLNNLPLTSLDIAGLPRFPCGTTFSMQSVKTFLNKYTVYRRIPEKDLQKMVEAVENLGEQTTNSAKIFAFGAALYEKYPRIGKMGTEDVPPVLYKMTKLVRLDLSSHAFKTLGDDVKSLTSLEHLNLSSNPSLQSVSPELANLPLKGERHLVRALTNKNHSFYHDYGENITDGIDITEWKLDTNYLNKMGIKTESEDSDQPLHFSVWDFAGQTVYYNTHQFFLSNRAVYLLLWNIRLGFEHAGLDFWLSSVACHAPKAPILVVGTHCDKLVQAVQFLHDLGSLQFFNTAFLRSHVVIVPQWIVDVMACIVTVHEGPIKEGKLLYSNMKNVWKDYPEELHPWLLRLTEEFDLTFPLLSEDANIVPCLLPTTEPKYDFAQVSQEKHERESKMVYRFEYLPAGLFNRAQVRLHQFSDSSVMWKKGFMLKKNNHRALLLQLSNTEVVVIARGYKPENTLFLVHEVFECLISDAYSGVSYDFSIPCAECVSELTLDPCMFPASKIKRAFDMKAPFLQCDKNFHIISIPEIQASLPPDSGSDFDDHLGRSVRELQDLGEAGAGGPKCLLIYTKRNVPGLEREGKEVDPTRVLEDLRAAGINT</sequence>
<organism evidence="15 16">
    <name type="scientific">Elysia marginata</name>
    <dbReference type="NCBI Taxonomy" id="1093978"/>
    <lineage>
        <taxon>Eukaryota</taxon>
        <taxon>Metazoa</taxon>
        <taxon>Spiralia</taxon>
        <taxon>Lophotrochozoa</taxon>
        <taxon>Mollusca</taxon>
        <taxon>Gastropoda</taxon>
        <taxon>Heterobranchia</taxon>
        <taxon>Euthyneura</taxon>
        <taxon>Panpulmonata</taxon>
        <taxon>Sacoglossa</taxon>
        <taxon>Placobranchoidea</taxon>
        <taxon>Plakobranchidae</taxon>
        <taxon>Elysia</taxon>
    </lineage>
</organism>
<dbReference type="SUPFAM" id="SSF63748">
    <property type="entry name" value="Tudor/PWWP/MBT"/>
    <property type="match status" value="1"/>
</dbReference>
<dbReference type="SUPFAM" id="SSF52540">
    <property type="entry name" value="P-loop containing nucleoside triphosphate hydrolases"/>
    <property type="match status" value="1"/>
</dbReference>
<dbReference type="InterPro" id="IPR027417">
    <property type="entry name" value="P-loop_NTPase"/>
</dbReference>
<proteinExistence type="predicted"/>
<dbReference type="Pfam" id="PF25497">
    <property type="entry name" value="COR-B"/>
    <property type="match status" value="1"/>
</dbReference>
<keyword evidence="6" id="KW-0677">Repeat</keyword>
<feature type="domain" description="Roc" evidence="14">
    <location>
        <begin position="1578"/>
        <end position="1779"/>
    </location>
</feature>
<dbReference type="GO" id="GO:0006355">
    <property type="term" value="P:regulation of DNA-templated transcription"/>
    <property type="evidence" value="ECO:0007669"/>
    <property type="project" value="InterPro"/>
</dbReference>
<dbReference type="GO" id="GO:0005886">
    <property type="term" value="C:plasma membrane"/>
    <property type="evidence" value="ECO:0007669"/>
    <property type="project" value="TreeGrafter"/>
</dbReference>